<dbReference type="RefSeq" id="XP_075112541.1">
    <property type="nucleotide sequence ID" value="XM_075256440.1"/>
</dbReference>
<proteinExistence type="predicted"/>
<dbReference type="Proteomes" id="UP000790787">
    <property type="component" value="Chromosome 6"/>
</dbReference>
<evidence type="ECO:0000313" key="2">
    <source>
        <dbReference type="RefSeq" id="XP_075112541.1"/>
    </source>
</evidence>
<protein>
    <submittedName>
        <fullName evidence="2">Uncharacterized protein LOC142182272</fullName>
    </submittedName>
</protein>
<accession>A0AC58USR2</accession>
<evidence type="ECO:0000313" key="1">
    <source>
        <dbReference type="Proteomes" id="UP000790787"/>
    </source>
</evidence>
<gene>
    <name evidence="2" type="primary">LOC142182272</name>
</gene>
<sequence>MSHLNGIQSLTNDVGTQLVMEDDIEAKILGYYKKLLGSRAKSILVINPNVMKLGAKLNRDQQLQLIKSVTKEEVWEELKDISDLKAPGYDGFKVVFFKKSWQIVGEDITQVVMEFFEIAHMYRPVNCTAITLVSKVRNPANVKEYRPIS</sequence>
<organism evidence="1 2">
    <name type="scientific">Nicotiana tabacum</name>
    <name type="common">Common tobacco</name>
    <dbReference type="NCBI Taxonomy" id="4097"/>
    <lineage>
        <taxon>Eukaryota</taxon>
        <taxon>Viridiplantae</taxon>
        <taxon>Streptophyta</taxon>
        <taxon>Embryophyta</taxon>
        <taxon>Tracheophyta</taxon>
        <taxon>Spermatophyta</taxon>
        <taxon>Magnoliopsida</taxon>
        <taxon>eudicotyledons</taxon>
        <taxon>Gunneridae</taxon>
        <taxon>Pentapetalae</taxon>
        <taxon>asterids</taxon>
        <taxon>lamiids</taxon>
        <taxon>Solanales</taxon>
        <taxon>Solanaceae</taxon>
        <taxon>Nicotianoideae</taxon>
        <taxon>Nicotianeae</taxon>
        <taxon>Nicotiana</taxon>
    </lineage>
</organism>
<keyword evidence="1" id="KW-1185">Reference proteome</keyword>
<reference evidence="2" key="2">
    <citation type="submission" date="2025-08" db="UniProtKB">
        <authorList>
            <consortium name="RefSeq"/>
        </authorList>
    </citation>
    <scope>IDENTIFICATION</scope>
    <source>
        <tissue evidence="2">Leaf</tissue>
    </source>
</reference>
<name>A0AC58USR2_TOBAC</name>
<reference evidence="1" key="1">
    <citation type="journal article" date="2014" name="Nat. Commun.">
        <title>The tobacco genome sequence and its comparison with those of tomato and potato.</title>
        <authorList>
            <person name="Sierro N."/>
            <person name="Battey J.N."/>
            <person name="Ouadi S."/>
            <person name="Bakaher N."/>
            <person name="Bovet L."/>
            <person name="Willig A."/>
            <person name="Goepfert S."/>
            <person name="Peitsch M.C."/>
            <person name="Ivanov N.V."/>
        </authorList>
    </citation>
    <scope>NUCLEOTIDE SEQUENCE [LARGE SCALE GENOMIC DNA]</scope>
</reference>